<accession>A0A5A5TDJ2</accession>
<evidence type="ECO:0000313" key="2">
    <source>
        <dbReference type="EMBL" id="GCF09611.1"/>
    </source>
</evidence>
<gene>
    <name evidence="2" type="ORF">KDI_31750</name>
</gene>
<name>A0A5A5TDJ2_9CHLR</name>
<dbReference type="RefSeq" id="WP_149402542.1">
    <property type="nucleotide sequence ID" value="NZ_BIXY01000047.1"/>
</dbReference>
<proteinExistence type="predicted"/>
<feature type="region of interest" description="Disordered" evidence="1">
    <location>
        <begin position="229"/>
        <end position="261"/>
    </location>
</feature>
<dbReference type="OrthoDB" id="33630at200795"/>
<comment type="caution">
    <text evidence="2">The sequence shown here is derived from an EMBL/GenBank/DDBJ whole genome shotgun (WGS) entry which is preliminary data.</text>
</comment>
<evidence type="ECO:0000313" key="3">
    <source>
        <dbReference type="Proteomes" id="UP000322530"/>
    </source>
</evidence>
<keyword evidence="3" id="KW-1185">Reference proteome</keyword>
<dbReference type="AlphaFoldDB" id="A0A5A5TDJ2"/>
<evidence type="ECO:0000256" key="1">
    <source>
        <dbReference type="SAM" id="MobiDB-lite"/>
    </source>
</evidence>
<protein>
    <submittedName>
        <fullName evidence="2">Uncharacterized protein</fullName>
    </submittedName>
</protein>
<organism evidence="2 3">
    <name type="scientific">Dictyobacter arantiisoli</name>
    <dbReference type="NCBI Taxonomy" id="2014874"/>
    <lineage>
        <taxon>Bacteria</taxon>
        <taxon>Bacillati</taxon>
        <taxon>Chloroflexota</taxon>
        <taxon>Ktedonobacteria</taxon>
        <taxon>Ktedonobacterales</taxon>
        <taxon>Dictyobacteraceae</taxon>
        <taxon>Dictyobacter</taxon>
    </lineage>
</organism>
<reference evidence="2 3" key="1">
    <citation type="submission" date="2019-01" db="EMBL/GenBank/DDBJ databases">
        <title>Draft genome sequence of Dictyobacter sp. Uno17.</title>
        <authorList>
            <person name="Wang C.M."/>
            <person name="Zheng Y."/>
            <person name="Sakai Y."/>
            <person name="Abe K."/>
            <person name="Yokota A."/>
            <person name="Yabe S."/>
        </authorList>
    </citation>
    <scope>NUCLEOTIDE SEQUENCE [LARGE SCALE GENOMIC DNA]</scope>
    <source>
        <strain evidence="2 3">Uno17</strain>
    </source>
</reference>
<dbReference type="Proteomes" id="UP000322530">
    <property type="component" value="Unassembled WGS sequence"/>
</dbReference>
<feature type="compositionally biased region" description="Polar residues" evidence="1">
    <location>
        <begin position="243"/>
        <end position="260"/>
    </location>
</feature>
<dbReference type="EMBL" id="BIXY01000047">
    <property type="protein sequence ID" value="GCF09611.1"/>
    <property type="molecule type" value="Genomic_DNA"/>
</dbReference>
<sequence length="511" mass="59004">MSEFSPEEQAFLDEAYQRLRTTRTTFTDKEALQPAFDEGYDLDMLHDPRFARAELKQGDIPPHYRLAEHILANTRLLNELQAGTWDGNNLTTKLAELDTEIEPAQDGERQQHHIFYPHDPRIFQNRQGAWEAHGERQITVPLDLTTTLDTLLAGLKKRWLQINTPLTINRIIELLRDQGWKQSERPNAARYIRAWLLSTSQFQRVNQDYWIPLELLPPEIQHTRLQVQPLRTPDQPQEPEQAGNITDPTGEQSTPTSQRPSYAETLIVKGTATKSHVSWTTYLRTSNLNEGFLAVPKAMQVIYPPQFPGESTQAVIRGRWYTDNTMLWIWLDRVQHRLYGPDLLDKFFDQDTGDKLRIEWQADEITLHLAGHSDEIQQEETRLIDIEELKQLRLGIGENYRQTIQAILAAAPQGLLFRELVRIVSERQQHPVSSRSIRALLAAGTFLHHQGRWYAAPNDKDSARALRATLIETLVPPEQSTHATHSEYVHTRVNAIYQRLTEITQLLRDSV</sequence>